<dbReference type="EMBL" id="BAABBB010000009">
    <property type="protein sequence ID" value="GAA3529331.1"/>
    <property type="molecule type" value="Genomic_DNA"/>
</dbReference>
<name>A0ABP6V8E0_9ACTN</name>
<organism evidence="3 4">
    <name type="scientific">Nocardioides daeguensis</name>
    <dbReference type="NCBI Taxonomy" id="908359"/>
    <lineage>
        <taxon>Bacteria</taxon>
        <taxon>Bacillati</taxon>
        <taxon>Actinomycetota</taxon>
        <taxon>Actinomycetes</taxon>
        <taxon>Propionibacteriales</taxon>
        <taxon>Nocardioidaceae</taxon>
        <taxon>Nocardioides</taxon>
    </lineage>
</organism>
<evidence type="ECO:0000259" key="2">
    <source>
        <dbReference type="Pfam" id="PF13091"/>
    </source>
</evidence>
<evidence type="ECO:0000313" key="3">
    <source>
        <dbReference type="EMBL" id="GAA3529331.1"/>
    </source>
</evidence>
<protein>
    <recommendedName>
        <fullName evidence="2">Phospholipase D-like domain-containing protein</fullName>
    </recommendedName>
</protein>
<dbReference type="Proteomes" id="UP001500301">
    <property type="component" value="Unassembled WGS sequence"/>
</dbReference>
<comment type="caution">
    <text evidence="3">The sequence shown here is derived from an EMBL/GenBank/DDBJ whole genome shotgun (WGS) entry which is preliminary data.</text>
</comment>
<keyword evidence="1" id="KW-0472">Membrane</keyword>
<keyword evidence="1" id="KW-0812">Transmembrane</keyword>
<keyword evidence="4" id="KW-1185">Reference proteome</keyword>
<accession>A0ABP6V8E0</accession>
<dbReference type="Pfam" id="PF13091">
    <property type="entry name" value="PLDc_2"/>
    <property type="match status" value="1"/>
</dbReference>
<evidence type="ECO:0000313" key="4">
    <source>
        <dbReference type="Proteomes" id="UP001500301"/>
    </source>
</evidence>
<sequence>MCVDGGQVRAGQRFAVATAMAMVVVAAVLSVIPAGSARASSAADADGRRVAARAVADPGYVVAPGIVFNHPFRKKNRARIQRKIINTVRNVPAGETIRLATWNFDSPRLEKVFVNAHRRGVSVQIVMSRGLARTQGAGGSYRILRSALAAGNADRPSSMRSWIRTCRSTCRGGGGAMHFKFMLVSRSGATSWVVSQGSGNFTGAAAVQQFNDWTTVTENKALWDGWTAIWNEAVKDRDFPAARFSTGGVTSVFAAQG</sequence>
<dbReference type="Gene3D" id="3.30.870.10">
    <property type="entry name" value="Endonuclease Chain A"/>
    <property type="match status" value="1"/>
</dbReference>
<keyword evidence="1" id="KW-1133">Transmembrane helix</keyword>
<proteinExistence type="predicted"/>
<evidence type="ECO:0000256" key="1">
    <source>
        <dbReference type="SAM" id="Phobius"/>
    </source>
</evidence>
<feature type="domain" description="Phospholipase D-like" evidence="2">
    <location>
        <begin position="93"/>
        <end position="211"/>
    </location>
</feature>
<feature type="transmembrane region" description="Helical" evidence="1">
    <location>
        <begin position="14"/>
        <end position="32"/>
    </location>
</feature>
<gene>
    <name evidence="3" type="ORF">GCM10022263_17500</name>
</gene>
<dbReference type="SUPFAM" id="SSF56024">
    <property type="entry name" value="Phospholipase D/nuclease"/>
    <property type="match status" value="1"/>
</dbReference>
<reference evidence="4" key="1">
    <citation type="journal article" date="2019" name="Int. J. Syst. Evol. Microbiol.">
        <title>The Global Catalogue of Microorganisms (GCM) 10K type strain sequencing project: providing services to taxonomists for standard genome sequencing and annotation.</title>
        <authorList>
            <consortium name="The Broad Institute Genomics Platform"/>
            <consortium name="The Broad Institute Genome Sequencing Center for Infectious Disease"/>
            <person name="Wu L."/>
            <person name="Ma J."/>
        </authorList>
    </citation>
    <scope>NUCLEOTIDE SEQUENCE [LARGE SCALE GENOMIC DNA]</scope>
    <source>
        <strain evidence="4">JCM 17460</strain>
    </source>
</reference>
<dbReference type="InterPro" id="IPR025202">
    <property type="entry name" value="PLD-like_dom"/>
</dbReference>